<dbReference type="EMBL" id="JAGHKP010000002">
    <property type="protein sequence ID" value="MBO9153353.1"/>
    <property type="molecule type" value="Genomic_DNA"/>
</dbReference>
<evidence type="ECO:0000256" key="2">
    <source>
        <dbReference type="SAM" id="Phobius"/>
    </source>
</evidence>
<evidence type="ECO:0000313" key="4">
    <source>
        <dbReference type="Proteomes" id="UP000679126"/>
    </source>
</evidence>
<evidence type="ECO:0000256" key="1">
    <source>
        <dbReference type="SAM" id="MobiDB-lite"/>
    </source>
</evidence>
<evidence type="ECO:0000313" key="3">
    <source>
        <dbReference type="EMBL" id="MBO9153353.1"/>
    </source>
</evidence>
<dbReference type="RefSeq" id="WP_209146319.1">
    <property type="nucleotide sequence ID" value="NZ_JAGHKP010000002.1"/>
</dbReference>
<keyword evidence="4" id="KW-1185">Reference proteome</keyword>
<name>A0ABS3YGB1_9BACT</name>
<dbReference type="Proteomes" id="UP000679126">
    <property type="component" value="Unassembled WGS sequence"/>
</dbReference>
<reference evidence="4" key="1">
    <citation type="submission" date="2021-03" db="EMBL/GenBank/DDBJ databases">
        <title>Assistant Professor.</title>
        <authorList>
            <person name="Huq M.A."/>
        </authorList>
    </citation>
    <scope>NUCLEOTIDE SEQUENCE [LARGE SCALE GENOMIC DNA]</scope>
    <source>
        <strain evidence="4">MAH-28</strain>
    </source>
</reference>
<feature type="transmembrane region" description="Helical" evidence="2">
    <location>
        <begin position="79"/>
        <end position="97"/>
    </location>
</feature>
<proteinExistence type="predicted"/>
<feature type="region of interest" description="Disordered" evidence="1">
    <location>
        <begin position="23"/>
        <end position="52"/>
    </location>
</feature>
<keyword evidence="2" id="KW-0472">Membrane</keyword>
<protein>
    <submittedName>
        <fullName evidence="3">Uncharacterized protein</fullName>
    </submittedName>
</protein>
<keyword evidence="2" id="KW-1133">Transmembrane helix</keyword>
<comment type="caution">
    <text evidence="3">The sequence shown here is derived from an EMBL/GenBank/DDBJ whole genome shotgun (WGS) entry which is preliminary data.</text>
</comment>
<accession>A0ABS3YGB1</accession>
<keyword evidence="2" id="KW-0812">Transmembrane</keyword>
<sequence length="122" mass="14139">MFALLLRRDASVYANAHHNNARYSLTPRTDNTRHAKAPGSHQHREKLGETAADKSADYLLRDKVEDEDTSSFFTRKYKLLAKFYLIFSAVFLLSFLHRRIKTAPVLCGLLSDRYIVQRVLRI</sequence>
<organism evidence="3 4">
    <name type="scientific">Chitinophaga chungangae</name>
    <dbReference type="NCBI Taxonomy" id="2821488"/>
    <lineage>
        <taxon>Bacteria</taxon>
        <taxon>Pseudomonadati</taxon>
        <taxon>Bacteroidota</taxon>
        <taxon>Chitinophagia</taxon>
        <taxon>Chitinophagales</taxon>
        <taxon>Chitinophagaceae</taxon>
        <taxon>Chitinophaga</taxon>
    </lineage>
</organism>
<gene>
    <name evidence="3" type="ORF">J7I43_14085</name>
</gene>